<proteinExistence type="predicted"/>
<protein>
    <recommendedName>
        <fullName evidence="1 3">chorismate mutase</fullName>
        <ecNumber evidence="1 3">5.4.99.5</ecNumber>
    </recommendedName>
</protein>
<dbReference type="GO" id="GO:0008652">
    <property type="term" value="P:amino acid biosynthetic process"/>
    <property type="evidence" value="ECO:0007669"/>
    <property type="project" value="UniProtKB-UniRule"/>
</dbReference>
<dbReference type="InterPro" id="IPR035959">
    <property type="entry name" value="RutC-like_sf"/>
</dbReference>
<sequence>MRGLRGATTVEENTAQAIWAATQEVVSEMLKRNNVKTEDIGAAIFSATEDITAAFPASGARKLPGFDAVPLFDARQMDVEGAMEKCIRVLLLVDTDLKQREIKHVFLGKAANLRPDLANNK</sequence>
<dbReference type="AlphaFoldDB" id="A0A0B2JXD3"/>
<dbReference type="UniPathway" id="UPA00120">
    <property type="reaction ID" value="UER00203"/>
</dbReference>
<name>A0A0B2JXD3_9FIRM</name>
<feature type="binding site" evidence="2">
    <location>
        <position position="88"/>
    </location>
    <ligand>
        <name>prephenate</name>
        <dbReference type="ChEBI" id="CHEBI:29934"/>
    </ligand>
</feature>
<keyword evidence="2 3" id="KW-0028">Amino-acid biosynthesis</keyword>
<dbReference type="GO" id="GO:0046417">
    <property type="term" value="P:chorismate metabolic process"/>
    <property type="evidence" value="ECO:0007669"/>
    <property type="project" value="TreeGrafter"/>
</dbReference>
<organism evidence="4 5">
    <name type="scientific">Anaerovibrio lipolyticus</name>
    <dbReference type="NCBI Taxonomy" id="82374"/>
    <lineage>
        <taxon>Bacteria</taxon>
        <taxon>Bacillati</taxon>
        <taxon>Bacillota</taxon>
        <taxon>Negativicutes</taxon>
        <taxon>Selenomonadales</taxon>
        <taxon>Selenomonadaceae</taxon>
        <taxon>Anaerovibrio</taxon>
    </lineage>
</organism>
<keyword evidence="2 3" id="KW-0057">Aromatic amino acid biosynthesis</keyword>
<dbReference type="PROSITE" id="PS51167">
    <property type="entry name" value="CHORISMATE_MUT_1"/>
    <property type="match status" value="1"/>
</dbReference>
<dbReference type="SUPFAM" id="SSF55298">
    <property type="entry name" value="YjgF-like"/>
    <property type="match status" value="1"/>
</dbReference>
<gene>
    <name evidence="4" type="ORF">NZ47_06060</name>
</gene>
<dbReference type="CDD" id="cd02185">
    <property type="entry name" value="AroH"/>
    <property type="match status" value="1"/>
</dbReference>
<dbReference type="EMBL" id="JSCE01000122">
    <property type="protein sequence ID" value="KHM52234.1"/>
    <property type="molecule type" value="Genomic_DNA"/>
</dbReference>
<evidence type="ECO:0000256" key="3">
    <source>
        <dbReference type="PROSITE-ProRule" id="PRU00514"/>
    </source>
</evidence>
<dbReference type="PANTHER" id="PTHR21164">
    <property type="entry name" value="CHORISMATE MUTASE"/>
    <property type="match status" value="1"/>
</dbReference>
<evidence type="ECO:0000313" key="5">
    <source>
        <dbReference type="Proteomes" id="UP000030993"/>
    </source>
</evidence>
<dbReference type="PIRSF" id="PIRSF005965">
    <property type="entry name" value="Chor_mut_AroH"/>
    <property type="match status" value="1"/>
</dbReference>
<keyword evidence="5" id="KW-1185">Reference proteome</keyword>
<dbReference type="GO" id="GO:0009073">
    <property type="term" value="P:aromatic amino acid family biosynthetic process"/>
    <property type="evidence" value="ECO:0007669"/>
    <property type="project" value="UniProtKB-UniRule"/>
</dbReference>
<dbReference type="RefSeq" id="WP_027397540.1">
    <property type="nucleotide sequence ID" value="NZ_CAMKSO010000060.1"/>
</dbReference>
<accession>A0A0B2JXD3</accession>
<dbReference type="NCBIfam" id="TIGR01796">
    <property type="entry name" value="CM_mono_aroH"/>
    <property type="match status" value="1"/>
</dbReference>
<comment type="caution">
    <text evidence="4">The sequence shown here is derived from an EMBL/GenBank/DDBJ whole genome shotgun (WGS) entry which is preliminary data.</text>
</comment>
<keyword evidence="3" id="KW-0413">Isomerase</keyword>
<dbReference type="Proteomes" id="UP000030993">
    <property type="component" value="Unassembled WGS sequence"/>
</dbReference>
<dbReference type="Pfam" id="PF07736">
    <property type="entry name" value="CM_1"/>
    <property type="match status" value="1"/>
</dbReference>
<dbReference type="STRING" id="82374.NZ47_06060"/>
<dbReference type="InterPro" id="IPR008243">
    <property type="entry name" value="Chorismate_mutase_AroH"/>
</dbReference>
<comment type="catalytic activity">
    <reaction evidence="3">
        <text>chorismate = prephenate</text>
        <dbReference type="Rhea" id="RHEA:13897"/>
        <dbReference type="ChEBI" id="CHEBI:29748"/>
        <dbReference type="ChEBI" id="CHEBI:29934"/>
        <dbReference type="EC" id="5.4.99.5"/>
    </reaction>
</comment>
<evidence type="ECO:0000256" key="1">
    <source>
        <dbReference type="NCBIfam" id="TIGR01796"/>
    </source>
</evidence>
<reference evidence="4 5" key="1">
    <citation type="journal article" date="2013" name="PLoS ONE">
        <title>Identification and characterization of three novel lipases belonging to families II and V from Anaerovibrio lipolyticus 5ST.</title>
        <authorList>
            <person name="Prive F."/>
            <person name="Kaderbhai N.N."/>
            <person name="Girdwood S."/>
            <person name="Worgan H.J."/>
            <person name="Pinloche E."/>
            <person name="Scollan N.D."/>
            <person name="Huws S.A."/>
            <person name="Newbold C.J."/>
        </authorList>
    </citation>
    <scope>NUCLEOTIDE SEQUENCE [LARGE SCALE GENOMIC DNA]</scope>
    <source>
        <strain evidence="4 5">5S</strain>
    </source>
</reference>
<dbReference type="Gene3D" id="3.30.1330.40">
    <property type="entry name" value="RutC-like"/>
    <property type="match status" value="1"/>
</dbReference>
<evidence type="ECO:0000256" key="2">
    <source>
        <dbReference type="PIRSR" id="PIRSR005965-1"/>
    </source>
</evidence>
<evidence type="ECO:0000313" key="4">
    <source>
        <dbReference type="EMBL" id="KHM52234.1"/>
    </source>
</evidence>
<dbReference type="eggNOG" id="COG4401">
    <property type="taxonomic scope" value="Bacteria"/>
</dbReference>
<dbReference type="PANTHER" id="PTHR21164:SF0">
    <property type="entry name" value="CHORISMATE MUTASE AROH"/>
    <property type="match status" value="1"/>
</dbReference>
<dbReference type="EC" id="5.4.99.5" evidence="1 3"/>
<feature type="binding site" evidence="2">
    <location>
        <position position="5"/>
    </location>
    <ligand>
        <name>prephenate</name>
        <dbReference type="ChEBI" id="CHEBI:29934"/>
    </ligand>
</feature>
<dbReference type="GO" id="GO:0004106">
    <property type="term" value="F:chorismate mutase activity"/>
    <property type="evidence" value="ECO:0007669"/>
    <property type="project" value="UniProtKB-UniRule"/>
</dbReference>